<accession>A0ABV4AXB4</accession>
<sequence>MNSGGKQACRRSHVAVRAAAHRIVKDAAYRMTGQSVALAVGLGLALVPTRTLAEKQLGIESGRSYMDCASTSAVFIEAVFDERHIGTSRFTWSPDVSMGWIGGRNVDRYRYSPYRATDPIWLIAGGARIRYGGAIGWFRSLYFSFQPAMHSGRTQALSSAYEFVSTLGWQGHHWNFQIRHISNGSLHEPNRGETMLLIGIAFNF</sequence>
<reference evidence="1 2" key="1">
    <citation type="submission" date="2024-07" db="EMBL/GenBank/DDBJ databases">
        <title>Molecular mechanisms and environmental adaptations of flagellar loss and biofilm growth of Rhodanobacter under environmental stress.</title>
        <authorList>
            <person name="Chen M."/>
        </authorList>
    </citation>
    <scope>NUCLEOTIDE SEQUENCE [LARGE SCALE GENOMIC DNA]</scope>
    <source>
        <strain evidence="1 2">RS22</strain>
    </source>
</reference>
<proteinExistence type="predicted"/>
<gene>
    <name evidence="1" type="ORF">AB7878_17715</name>
</gene>
<name>A0ABV4AXB4_9GAMM</name>
<protein>
    <submittedName>
        <fullName evidence="1">Lipid A 3-O-deacylase</fullName>
    </submittedName>
</protein>
<dbReference type="EMBL" id="JBGBPY010000001">
    <property type="protein sequence ID" value="MEY2184254.1"/>
    <property type="molecule type" value="Genomic_DNA"/>
</dbReference>
<comment type="caution">
    <text evidence="1">The sequence shown here is derived from an EMBL/GenBank/DDBJ whole genome shotgun (WGS) entry which is preliminary data.</text>
</comment>
<dbReference type="Proteomes" id="UP001562159">
    <property type="component" value="Unassembled WGS sequence"/>
</dbReference>
<organism evidence="1 2">
    <name type="scientific">Rhodanobacter humi</name>
    <dbReference type="NCBI Taxonomy" id="1888173"/>
    <lineage>
        <taxon>Bacteria</taxon>
        <taxon>Pseudomonadati</taxon>
        <taxon>Pseudomonadota</taxon>
        <taxon>Gammaproteobacteria</taxon>
        <taxon>Lysobacterales</taxon>
        <taxon>Rhodanobacteraceae</taxon>
        <taxon>Rhodanobacter</taxon>
    </lineage>
</organism>
<evidence type="ECO:0000313" key="2">
    <source>
        <dbReference type="Proteomes" id="UP001562159"/>
    </source>
</evidence>
<evidence type="ECO:0000313" key="1">
    <source>
        <dbReference type="EMBL" id="MEY2184254.1"/>
    </source>
</evidence>
<keyword evidence="2" id="KW-1185">Reference proteome</keyword>